<dbReference type="AlphaFoldDB" id="D6ZYW4"/>
<evidence type="ECO:0000256" key="4">
    <source>
        <dbReference type="HAMAP-Rule" id="MF_00528"/>
    </source>
</evidence>
<keyword evidence="2 4" id="KW-0378">Hydrolase</keyword>
<reference evidence="5 6" key="1">
    <citation type="journal article" date="2012" name="Stand. Genomic Sci.">
        <title>Complete genome sequence of the facultatively chemolithoautotrophic and methylotrophic alpha Proteobacterium Starkeya novella type strain (ATCC 8093(T)).</title>
        <authorList>
            <person name="Kappler U."/>
            <person name="Davenport K."/>
            <person name="Beatson S."/>
            <person name="Lucas S."/>
            <person name="Lapidus A."/>
            <person name="Copeland A."/>
            <person name="Berry K.W."/>
            <person name="Glavina Del Rio T."/>
            <person name="Hammon N."/>
            <person name="Dalin E."/>
            <person name="Tice H."/>
            <person name="Pitluck S."/>
            <person name="Richardson P."/>
            <person name="Bruce D."/>
            <person name="Goodwin L.A."/>
            <person name="Han C."/>
            <person name="Tapia R."/>
            <person name="Detter J.C."/>
            <person name="Chang Y.J."/>
            <person name="Jeffries C.D."/>
            <person name="Land M."/>
            <person name="Hauser L."/>
            <person name="Kyrpides N.C."/>
            <person name="Goker M."/>
            <person name="Ivanova N."/>
            <person name="Klenk H.P."/>
            <person name="Woyke T."/>
        </authorList>
    </citation>
    <scope>NUCLEOTIDE SEQUENCE [LARGE SCALE GENOMIC DNA]</scope>
    <source>
        <strain evidence="6">ATCC 8093 / DSM 506 / JCM 20403 / CCM 1077 / IAM 12100 / NBRC 12443 / NCIMB 10456</strain>
    </source>
</reference>
<comment type="caution">
    <text evidence="4">Lacks conserved residue(s) required for the propagation of feature annotation.</text>
</comment>
<protein>
    <recommendedName>
        <fullName evidence="4">Nucleoside triphosphate pyrophosphatase</fullName>
        <ecNumber evidence="4">3.6.1.9</ecNumber>
    </recommendedName>
    <alternativeName>
        <fullName evidence="4">Nucleotide pyrophosphatase</fullName>
        <shortName evidence="4">Nucleotide PPase</shortName>
    </alternativeName>
</protein>
<comment type="similarity">
    <text evidence="4">Belongs to the Maf family.</text>
</comment>
<keyword evidence="3 4" id="KW-0546">Nucleotide metabolism</keyword>
<dbReference type="Proteomes" id="UP000006633">
    <property type="component" value="Chromosome"/>
</dbReference>
<keyword evidence="6" id="KW-1185">Reference proteome</keyword>
<organism evidence="5 6">
    <name type="scientific">Ancylobacter novellus (strain ATCC 8093 / DSM 506 / JCM 20403 / CCM 1077 / IAM 12100 / NBRC 12443 / NCIMB 10456)</name>
    <name type="common">Starkeya novella</name>
    <dbReference type="NCBI Taxonomy" id="639283"/>
    <lineage>
        <taxon>Bacteria</taxon>
        <taxon>Pseudomonadati</taxon>
        <taxon>Pseudomonadota</taxon>
        <taxon>Alphaproteobacteria</taxon>
        <taxon>Hyphomicrobiales</taxon>
        <taxon>Xanthobacteraceae</taxon>
        <taxon>Ancylobacter</taxon>
    </lineage>
</organism>
<dbReference type="RefSeq" id="WP_013168584.1">
    <property type="nucleotide sequence ID" value="NC_014217.1"/>
</dbReference>
<dbReference type="GO" id="GO:0005737">
    <property type="term" value="C:cytoplasm"/>
    <property type="evidence" value="ECO:0007669"/>
    <property type="project" value="UniProtKB-SubCell"/>
</dbReference>
<evidence type="ECO:0000256" key="1">
    <source>
        <dbReference type="ARBA" id="ARBA00001968"/>
    </source>
</evidence>
<dbReference type="eggNOG" id="COG0424">
    <property type="taxonomic scope" value="Bacteria"/>
</dbReference>
<dbReference type="STRING" id="639283.Snov_3813"/>
<gene>
    <name evidence="5" type="ordered locus">Snov_3813</name>
</gene>
<comment type="subcellular location">
    <subcellularLocation>
        <location evidence="4">Cytoplasm</location>
    </subcellularLocation>
</comment>
<dbReference type="EMBL" id="CP002026">
    <property type="protein sequence ID" value="ADH91083.1"/>
    <property type="molecule type" value="Genomic_DNA"/>
</dbReference>
<proteinExistence type="inferred from homology"/>
<dbReference type="HOGENOM" id="CLU_040416_1_1_5"/>
<comment type="catalytic activity">
    <reaction evidence="4">
        <text>a 2'-deoxyribonucleoside 5'-triphosphate + H2O = a 2'-deoxyribonucleoside 5'-phosphate + diphosphate + H(+)</text>
        <dbReference type="Rhea" id="RHEA:44644"/>
        <dbReference type="ChEBI" id="CHEBI:15377"/>
        <dbReference type="ChEBI" id="CHEBI:15378"/>
        <dbReference type="ChEBI" id="CHEBI:33019"/>
        <dbReference type="ChEBI" id="CHEBI:61560"/>
        <dbReference type="ChEBI" id="CHEBI:65317"/>
        <dbReference type="EC" id="3.6.1.9"/>
    </reaction>
</comment>
<dbReference type="PANTHER" id="PTHR43213">
    <property type="entry name" value="BIFUNCTIONAL DTTP/UTP PYROPHOSPHATASE/METHYLTRANSFERASE PROTEIN-RELATED"/>
    <property type="match status" value="1"/>
</dbReference>
<comment type="catalytic activity">
    <reaction evidence="4">
        <text>a ribonucleoside 5'-triphosphate + H2O = a ribonucleoside 5'-phosphate + diphosphate + H(+)</text>
        <dbReference type="Rhea" id="RHEA:23996"/>
        <dbReference type="ChEBI" id="CHEBI:15377"/>
        <dbReference type="ChEBI" id="CHEBI:15378"/>
        <dbReference type="ChEBI" id="CHEBI:33019"/>
        <dbReference type="ChEBI" id="CHEBI:58043"/>
        <dbReference type="ChEBI" id="CHEBI:61557"/>
        <dbReference type="EC" id="3.6.1.9"/>
    </reaction>
</comment>
<dbReference type="OrthoDB" id="9813962at2"/>
<dbReference type="InterPro" id="IPR003697">
    <property type="entry name" value="Maf-like"/>
</dbReference>
<dbReference type="Gene3D" id="3.90.950.10">
    <property type="match status" value="1"/>
</dbReference>
<dbReference type="PANTHER" id="PTHR43213:SF5">
    <property type="entry name" value="BIFUNCTIONAL DTTP_UTP PYROPHOSPHATASE_METHYLTRANSFERASE PROTEIN-RELATED"/>
    <property type="match status" value="1"/>
</dbReference>
<dbReference type="Pfam" id="PF02545">
    <property type="entry name" value="Maf"/>
    <property type="match status" value="1"/>
</dbReference>
<comment type="cofactor">
    <cofactor evidence="1 4">
        <name>a divalent metal cation</name>
        <dbReference type="ChEBI" id="CHEBI:60240"/>
    </cofactor>
</comment>
<feature type="active site" description="Proton acceptor" evidence="4">
    <location>
        <position position="88"/>
    </location>
</feature>
<evidence type="ECO:0000256" key="2">
    <source>
        <dbReference type="ARBA" id="ARBA00022801"/>
    </source>
</evidence>
<keyword evidence="4" id="KW-0963">Cytoplasm</keyword>
<sequence length="210" mass="21924">MSDSSPKNPLWRGEAPLVLASKSAARRALLEAARLPFEALSVEVDERALEAEAVAGGAGPSEVAAALARAKALAGSAHHPDRLVIGADQTLALGDQAFHKPADLAAVRAQIARLAGRTHALHSAIVVARDGKVLFETVESAYLAMRPLDDAALDAYLAAAGEAVRSSVGGYQLEGLGIHLFERVEGDHSVILGLPLLPLLAFLRRLGVLL</sequence>
<dbReference type="KEGG" id="sno:Snov_3813"/>
<dbReference type="PIRSF" id="PIRSF006305">
    <property type="entry name" value="Maf"/>
    <property type="match status" value="1"/>
</dbReference>
<dbReference type="GO" id="GO:0047429">
    <property type="term" value="F:nucleoside triphosphate diphosphatase activity"/>
    <property type="evidence" value="ECO:0007669"/>
    <property type="project" value="UniProtKB-EC"/>
</dbReference>
<dbReference type="InterPro" id="IPR029001">
    <property type="entry name" value="ITPase-like_fam"/>
</dbReference>
<dbReference type="SUPFAM" id="SSF52972">
    <property type="entry name" value="ITPase-like"/>
    <property type="match status" value="1"/>
</dbReference>
<dbReference type="GO" id="GO:0009117">
    <property type="term" value="P:nucleotide metabolic process"/>
    <property type="evidence" value="ECO:0007669"/>
    <property type="project" value="UniProtKB-KW"/>
</dbReference>
<accession>D6ZYW4</accession>
<evidence type="ECO:0000313" key="5">
    <source>
        <dbReference type="EMBL" id="ADH91083.1"/>
    </source>
</evidence>
<dbReference type="HAMAP" id="MF_00528">
    <property type="entry name" value="Maf"/>
    <property type="match status" value="1"/>
</dbReference>
<evidence type="ECO:0000313" key="6">
    <source>
        <dbReference type="Proteomes" id="UP000006633"/>
    </source>
</evidence>
<name>D6ZYW4_ANCN5</name>
<dbReference type="EC" id="3.6.1.9" evidence="4"/>
<evidence type="ECO:0000256" key="3">
    <source>
        <dbReference type="ARBA" id="ARBA00023080"/>
    </source>
</evidence>
<comment type="function">
    <text evidence="4">Nucleoside triphosphate pyrophosphatase. May have a dual role in cell division arrest and in preventing the incorporation of modified nucleotides into cellular nucleic acids.</text>
</comment>